<evidence type="ECO:0000256" key="1">
    <source>
        <dbReference type="SAM" id="Phobius"/>
    </source>
</evidence>
<organism evidence="2 3">
    <name type="scientific">Enterococcus florum</name>
    <dbReference type="NCBI Taxonomy" id="2480627"/>
    <lineage>
        <taxon>Bacteria</taxon>
        <taxon>Bacillati</taxon>
        <taxon>Bacillota</taxon>
        <taxon>Bacilli</taxon>
        <taxon>Lactobacillales</taxon>
        <taxon>Enterococcaceae</taxon>
        <taxon>Enterococcus</taxon>
    </lineage>
</organism>
<sequence>MLSNQLLDLMTTEIRAVGGVTILAIDLNMLKLTTSHLLSSMLVLIVIMFVRYFYF</sequence>
<feature type="transmembrane region" description="Helical" evidence="1">
    <location>
        <begin position="36"/>
        <end position="54"/>
    </location>
</feature>
<evidence type="ECO:0000313" key="2">
    <source>
        <dbReference type="EMBL" id="GCF93019.1"/>
    </source>
</evidence>
<keyword evidence="3" id="KW-1185">Reference proteome</keyword>
<proteinExistence type="predicted"/>
<comment type="caution">
    <text evidence="2">The sequence shown here is derived from an EMBL/GenBank/DDBJ whole genome shotgun (WGS) entry which is preliminary data.</text>
</comment>
<protein>
    <submittedName>
        <fullName evidence="2">Uncharacterized protein</fullName>
    </submittedName>
</protein>
<dbReference type="AlphaFoldDB" id="A0A4V0WP89"/>
<dbReference type="Proteomes" id="UP000290567">
    <property type="component" value="Unassembled WGS sequence"/>
</dbReference>
<evidence type="ECO:0000313" key="3">
    <source>
        <dbReference type="Proteomes" id="UP000290567"/>
    </source>
</evidence>
<name>A0A4V0WP89_9ENTE</name>
<dbReference type="EMBL" id="BJCC01000008">
    <property type="protein sequence ID" value="GCF93019.1"/>
    <property type="molecule type" value="Genomic_DNA"/>
</dbReference>
<accession>A0A4V0WP89</accession>
<reference evidence="3" key="1">
    <citation type="submission" date="2019-02" db="EMBL/GenBank/DDBJ databases">
        <title>Draft genome sequence of Enterococcus sp. Gos25-1.</title>
        <authorList>
            <person name="Tanaka N."/>
            <person name="Shiwa Y."/>
            <person name="Fujita N."/>
        </authorList>
    </citation>
    <scope>NUCLEOTIDE SEQUENCE [LARGE SCALE GENOMIC DNA]</scope>
    <source>
        <strain evidence="3">Gos25-1</strain>
    </source>
</reference>
<keyword evidence="1" id="KW-0472">Membrane</keyword>
<keyword evidence="1" id="KW-1133">Transmembrane helix</keyword>
<keyword evidence="1" id="KW-0812">Transmembrane</keyword>
<gene>
    <name evidence="2" type="ORF">NRIC_09100</name>
</gene>